<comment type="caution">
    <text evidence="2">The sequence shown here is derived from an EMBL/GenBank/DDBJ whole genome shotgun (WGS) entry which is preliminary data.</text>
</comment>
<name>A0ABV0XFS1_9TELE</name>
<organism evidence="2 3">
    <name type="scientific">Ameca splendens</name>
    <dbReference type="NCBI Taxonomy" id="208324"/>
    <lineage>
        <taxon>Eukaryota</taxon>
        <taxon>Metazoa</taxon>
        <taxon>Chordata</taxon>
        <taxon>Craniata</taxon>
        <taxon>Vertebrata</taxon>
        <taxon>Euteleostomi</taxon>
        <taxon>Actinopterygii</taxon>
        <taxon>Neopterygii</taxon>
        <taxon>Teleostei</taxon>
        <taxon>Neoteleostei</taxon>
        <taxon>Acanthomorphata</taxon>
        <taxon>Ovalentaria</taxon>
        <taxon>Atherinomorphae</taxon>
        <taxon>Cyprinodontiformes</taxon>
        <taxon>Goodeidae</taxon>
        <taxon>Ameca</taxon>
    </lineage>
</organism>
<evidence type="ECO:0000313" key="2">
    <source>
        <dbReference type="EMBL" id="MEQ2280318.1"/>
    </source>
</evidence>
<protein>
    <submittedName>
        <fullName evidence="2">Uncharacterized protein</fullName>
    </submittedName>
</protein>
<evidence type="ECO:0000256" key="1">
    <source>
        <dbReference type="SAM" id="MobiDB-lite"/>
    </source>
</evidence>
<feature type="region of interest" description="Disordered" evidence="1">
    <location>
        <begin position="1"/>
        <end position="23"/>
    </location>
</feature>
<gene>
    <name evidence="2" type="ORF">AMECASPLE_018528</name>
</gene>
<accession>A0ABV0XFS1</accession>
<reference evidence="2 3" key="1">
    <citation type="submission" date="2021-06" db="EMBL/GenBank/DDBJ databases">
        <authorList>
            <person name="Palmer J.M."/>
        </authorList>
    </citation>
    <scope>NUCLEOTIDE SEQUENCE [LARGE SCALE GENOMIC DNA]</scope>
    <source>
        <strain evidence="2 3">AS_MEX2019</strain>
        <tissue evidence="2">Muscle</tissue>
    </source>
</reference>
<dbReference type="EMBL" id="JAHRIP010001447">
    <property type="protein sequence ID" value="MEQ2280318.1"/>
    <property type="molecule type" value="Genomic_DNA"/>
</dbReference>
<proteinExistence type="predicted"/>
<dbReference type="Proteomes" id="UP001469553">
    <property type="component" value="Unassembled WGS sequence"/>
</dbReference>
<keyword evidence="3" id="KW-1185">Reference proteome</keyword>
<sequence length="118" mass="13598">MQSEALRKIQTKAEAGISREGGRENACVFHREQEKKSRHKADYYETSRIALTLKVCGLCLKTGSIPGSQQLKLALPILSRVMVQYTSKMKPEACCLQRYKAYLPKYSWRRMYSTVQTF</sequence>
<evidence type="ECO:0000313" key="3">
    <source>
        <dbReference type="Proteomes" id="UP001469553"/>
    </source>
</evidence>